<evidence type="ECO:0000256" key="5">
    <source>
        <dbReference type="ARBA" id="ARBA00023004"/>
    </source>
</evidence>
<keyword evidence="4" id="KW-0479">Metal-binding</keyword>
<dbReference type="Gene3D" id="3.20.20.70">
    <property type="entry name" value="Aldolase class I"/>
    <property type="match status" value="1"/>
</dbReference>
<dbReference type="InterPro" id="IPR058240">
    <property type="entry name" value="rSAM_sf"/>
</dbReference>
<dbReference type="InterPro" id="IPR013785">
    <property type="entry name" value="Aldolase_TIM"/>
</dbReference>
<dbReference type="InterPro" id="IPR034457">
    <property type="entry name" value="Organic_radical-activating"/>
</dbReference>
<dbReference type="InterPro" id="IPR012840">
    <property type="entry name" value="NrdG2"/>
</dbReference>
<accession>A0A4R6RC17</accession>
<dbReference type="AlphaFoldDB" id="A0A4R6RC17"/>
<keyword evidence="2" id="KW-0004">4Fe-4S</keyword>
<proteinExistence type="predicted"/>
<dbReference type="PANTHER" id="PTHR30352">
    <property type="entry name" value="PYRUVATE FORMATE-LYASE-ACTIVATING ENZYME"/>
    <property type="match status" value="1"/>
</dbReference>
<reference evidence="8 9" key="1">
    <citation type="submission" date="2019-03" db="EMBL/GenBank/DDBJ databases">
        <title>Genomic Encyclopedia of Type Strains, Phase IV (KMG-IV): sequencing the most valuable type-strain genomes for metagenomic binning, comparative biology and taxonomic classification.</title>
        <authorList>
            <person name="Goeker M."/>
        </authorList>
    </citation>
    <scope>NUCLEOTIDE SEQUENCE [LARGE SCALE GENOMIC DNA]</scope>
    <source>
        <strain evidence="8 9">DSM 11901</strain>
    </source>
</reference>
<dbReference type="PANTHER" id="PTHR30352:SF13">
    <property type="entry name" value="GLYCYL-RADICAL ENZYME ACTIVATING ENZYME YJJW-RELATED"/>
    <property type="match status" value="1"/>
</dbReference>
<organism evidence="8 9">
    <name type="scientific">Aquabacterium commune</name>
    <dbReference type="NCBI Taxonomy" id="70586"/>
    <lineage>
        <taxon>Bacteria</taxon>
        <taxon>Pseudomonadati</taxon>
        <taxon>Pseudomonadota</taxon>
        <taxon>Betaproteobacteria</taxon>
        <taxon>Burkholderiales</taxon>
        <taxon>Aquabacterium</taxon>
    </lineage>
</organism>
<dbReference type="GO" id="GO:0016829">
    <property type="term" value="F:lyase activity"/>
    <property type="evidence" value="ECO:0007669"/>
    <property type="project" value="UniProtKB-KW"/>
</dbReference>
<dbReference type="NCBIfam" id="TIGR02495">
    <property type="entry name" value="NrdG2"/>
    <property type="match status" value="1"/>
</dbReference>
<evidence type="ECO:0000256" key="6">
    <source>
        <dbReference type="ARBA" id="ARBA00023014"/>
    </source>
</evidence>
<evidence type="ECO:0000256" key="1">
    <source>
        <dbReference type="ARBA" id="ARBA00001966"/>
    </source>
</evidence>
<sequence>MTESKVTLRFAPIEPRLIPPLDVGGFTPLSTTDWPGQLAAVVFVQGCPWRCHYCHNSSLQPRQSECGRDALAWGKVLDTLKQRQGLLDGVVFSGGEPTLDAALAPAMREVRELGFMVGLHTAGLYPQRLATLLPLLDWVALDIKTEFEDYKAITSVPRSGEPVRESLALVLASGKAHELRTTWHPDLISEAALMRMARMLKSAGAQHWVLQGYRATPVTEATLGSVERTPPDALVAKLRHIGPALSVR</sequence>
<dbReference type="SFLD" id="SFLDS00029">
    <property type="entry name" value="Radical_SAM"/>
    <property type="match status" value="1"/>
</dbReference>
<keyword evidence="5" id="KW-0408">Iron</keyword>
<evidence type="ECO:0000256" key="2">
    <source>
        <dbReference type="ARBA" id="ARBA00022485"/>
    </source>
</evidence>
<comment type="cofactor">
    <cofactor evidence="1">
        <name>[4Fe-4S] cluster</name>
        <dbReference type="ChEBI" id="CHEBI:49883"/>
    </cofactor>
</comment>
<evidence type="ECO:0000313" key="9">
    <source>
        <dbReference type="Proteomes" id="UP000294593"/>
    </source>
</evidence>
<dbReference type="CDD" id="cd01335">
    <property type="entry name" value="Radical_SAM"/>
    <property type="match status" value="1"/>
</dbReference>
<dbReference type="PROSITE" id="PS51918">
    <property type="entry name" value="RADICAL_SAM"/>
    <property type="match status" value="1"/>
</dbReference>
<dbReference type="GO" id="GO:0051539">
    <property type="term" value="F:4 iron, 4 sulfur cluster binding"/>
    <property type="evidence" value="ECO:0007669"/>
    <property type="project" value="UniProtKB-KW"/>
</dbReference>
<evidence type="ECO:0000313" key="8">
    <source>
        <dbReference type="EMBL" id="TDP83693.1"/>
    </source>
</evidence>
<evidence type="ECO:0000256" key="4">
    <source>
        <dbReference type="ARBA" id="ARBA00022723"/>
    </source>
</evidence>
<evidence type="ECO:0000256" key="3">
    <source>
        <dbReference type="ARBA" id="ARBA00022691"/>
    </source>
</evidence>
<keyword evidence="8" id="KW-0456">Lyase</keyword>
<name>A0A4R6RC17_9BURK</name>
<dbReference type="SUPFAM" id="SSF102114">
    <property type="entry name" value="Radical SAM enzymes"/>
    <property type="match status" value="1"/>
</dbReference>
<dbReference type="Pfam" id="PF04055">
    <property type="entry name" value="Radical_SAM"/>
    <property type="match status" value="1"/>
</dbReference>
<dbReference type="EMBL" id="SNXW01000004">
    <property type="protein sequence ID" value="TDP83693.1"/>
    <property type="molecule type" value="Genomic_DNA"/>
</dbReference>
<feature type="domain" description="Radical SAM core" evidence="7">
    <location>
        <begin position="34"/>
        <end position="248"/>
    </location>
</feature>
<keyword evidence="6" id="KW-0411">Iron-sulfur</keyword>
<keyword evidence="3" id="KW-0949">S-adenosyl-L-methionine</keyword>
<keyword evidence="9" id="KW-1185">Reference proteome</keyword>
<protein>
    <submittedName>
        <fullName evidence="8">Pyruvate formate lyase activating enzyme</fullName>
    </submittedName>
</protein>
<dbReference type="Proteomes" id="UP000294593">
    <property type="component" value="Unassembled WGS sequence"/>
</dbReference>
<keyword evidence="8" id="KW-0670">Pyruvate</keyword>
<dbReference type="GO" id="GO:0046872">
    <property type="term" value="F:metal ion binding"/>
    <property type="evidence" value="ECO:0007669"/>
    <property type="project" value="UniProtKB-KW"/>
</dbReference>
<dbReference type="InterPro" id="IPR007197">
    <property type="entry name" value="rSAM"/>
</dbReference>
<comment type="caution">
    <text evidence="8">The sequence shown here is derived from an EMBL/GenBank/DDBJ whole genome shotgun (WGS) entry which is preliminary data.</text>
</comment>
<gene>
    <name evidence="8" type="ORF">EV672_10471</name>
</gene>
<dbReference type="SFLD" id="SFLDG01094">
    <property type="entry name" value="Uncharacterised_Radical_SAM_Su"/>
    <property type="match status" value="1"/>
</dbReference>
<evidence type="ECO:0000259" key="7">
    <source>
        <dbReference type="PROSITE" id="PS51918"/>
    </source>
</evidence>